<feature type="signal peptide" evidence="1">
    <location>
        <begin position="1"/>
        <end position="17"/>
    </location>
</feature>
<name>A0A915D8W6_9BILA</name>
<sequence>MLKCIIGVFLLSERITAIDDNTDYKMDLLKALHFLRRAWSNVKPETIANCFRKAGFVKSVETTVDTANDTDEMFDELMANLGEEVQETGCEVDEMKSLWADLQAMELVDGEFDDYLAVDDQLAIGGTLSLADIVAGVSRTEIEGSDSSR</sequence>
<feature type="chain" id="PRO_5037938657" evidence="1">
    <location>
        <begin position="18"/>
        <end position="149"/>
    </location>
</feature>
<keyword evidence="1" id="KW-0732">Signal</keyword>
<reference evidence="3" key="1">
    <citation type="submission" date="2022-11" db="UniProtKB">
        <authorList>
            <consortium name="WormBaseParasite"/>
        </authorList>
    </citation>
    <scope>IDENTIFICATION</scope>
</reference>
<dbReference type="Proteomes" id="UP000887574">
    <property type="component" value="Unplaced"/>
</dbReference>
<dbReference type="WBParaSite" id="jg17372">
    <property type="protein sequence ID" value="jg17372"/>
    <property type="gene ID" value="jg17372"/>
</dbReference>
<dbReference type="AlphaFoldDB" id="A0A915D8W6"/>
<proteinExistence type="predicted"/>
<evidence type="ECO:0000313" key="2">
    <source>
        <dbReference type="Proteomes" id="UP000887574"/>
    </source>
</evidence>
<keyword evidence="2" id="KW-1185">Reference proteome</keyword>
<evidence type="ECO:0000313" key="3">
    <source>
        <dbReference type="WBParaSite" id="jg17372"/>
    </source>
</evidence>
<organism evidence="2 3">
    <name type="scientific">Ditylenchus dipsaci</name>
    <dbReference type="NCBI Taxonomy" id="166011"/>
    <lineage>
        <taxon>Eukaryota</taxon>
        <taxon>Metazoa</taxon>
        <taxon>Ecdysozoa</taxon>
        <taxon>Nematoda</taxon>
        <taxon>Chromadorea</taxon>
        <taxon>Rhabditida</taxon>
        <taxon>Tylenchina</taxon>
        <taxon>Tylenchomorpha</taxon>
        <taxon>Sphaerularioidea</taxon>
        <taxon>Anguinidae</taxon>
        <taxon>Anguininae</taxon>
        <taxon>Ditylenchus</taxon>
    </lineage>
</organism>
<accession>A0A915D8W6</accession>
<evidence type="ECO:0000256" key="1">
    <source>
        <dbReference type="SAM" id="SignalP"/>
    </source>
</evidence>
<protein>
    <submittedName>
        <fullName evidence="3">DDE-1 domain-containing protein</fullName>
    </submittedName>
</protein>